<comment type="catalytic activity">
    <reaction evidence="11 12">
        <text>adenosine(37) in tRNA + dimethylallyl diphosphate = N(6)-dimethylallyladenosine(37) in tRNA + diphosphate</text>
        <dbReference type="Rhea" id="RHEA:26482"/>
        <dbReference type="Rhea" id="RHEA-COMP:10162"/>
        <dbReference type="Rhea" id="RHEA-COMP:10375"/>
        <dbReference type="ChEBI" id="CHEBI:33019"/>
        <dbReference type="ChEBI" id="CHEBI:57623"/>
        <dbReference type="ChEBI" id="CHEBI:74411"/>
        <dbReference type="ChEBI" id="CHEBI:74415"/>
        <dbReference type="EC" id="2.5.1.75"/>
    </reaction>
</comment>
<dbReference type="Pfam" id="PF01715">
    <property type="entry name" value="IPPT"/>
    <property type="match status" value="1"/>
</dbReference>
<comment type="function">
    <text evidence="2 13">Catalyzes the transfer of a dimethylallyl group onto the adenine at position 37 in tRNAs that read codons beginning with uridine, leading to the formation of N6-(dimethylallyl)adenosine (i(6)A).</text>
</comment>
<dbReference type="PANTHER" id="PTHR11088">
    <property type="entry name" value="TRNA DIMETHYLALLYLTRANSFERASE"/>
    <property type="match status" value="1"/>
</dbReference>
<dbReference type="Gene3D" id="3.40.50.300">
    <property type="entry name" value="P-loop containing nucleotide triphosphate hydrolases"/>
    <property type="match status" value="1"/>
</dbReference>
<dbReference type="Proteomes" id="UP000780768">
    <property type="component" value="Unassembled WGS sequence"/>
</dbReference>
<proteinExistence type="inferred from homology"/>
<feature type="non-terminal residue" evidence="15">
    <location>
        <position position="234"/>
    </location>
</feature>
<evidence type="ECO:0000256" key="1">
    <source>
        <dbReference type="ARBA" id="ARBA00001946"/>
    </source>
</evidence>
<keyword evidence="9 14" id="KW-0067">ATP-binding</keyword>
<comment type="similarity">
    <text evidence="3 14">Belongs to the IPP transferase family.</text>
</comment>
<name>A0A921HM18_9FIRM</name>
<evidence type="ECO:0000256" key="8">
    <source>
        <dbReference type="ARBA" id="ARBA00022741"/>
    </source>
</evidence>
<dbReference type="AlphaFoldDB" id="A0A921HM18"/>
<evidence type="ECO:0000256" key="3">
    <source>
        <dbReference type="ARBA" id="ARBA00005842"/>
    </source>
</evidence>
<keyword evidence="10" id="KW-0460">Magnesium</keyword>
<comment type="cofactor">
    <cofactor evidence="1">
        <name>Mg(2+)</name>
        <dbReference type="ChEBI" id="CHEBI:18420"/>
    </cofactor>
</comment>
<comment type="caution">
    <text evidence="15">The sequence shown here is derived from an EMBL/GenBank/DDBJ whole genome shotgun (WGS) entry which is preliminary data.</text>
</comment>
<reference evidence="15" key="1">
    <citation type="journal article" date="2021" name="PeerJ">
        <title>Extensive microbial diversity within the chicken gut microbiome revealed by metagenomics and culture.</title>
        <authorList>
            <person name="Gilroy R."/>
            <person name="Ravi A."/>
            <person name="Getino M."/>
            <person name="Pursley I."/>
            <person name="Horton D.L."/>
            <person name="Alikhan N.F."/>
            <person name="Baker D."/>
            <person name="Gharbi K."/>
            <person name="Hall N."/>
            <person name="Watson M."/>
            <person name="Adriaenssens E.M."/>
            <person name="Foster-Nyarko E."/>
            <person name="Jarju S."/>
            <person name="Secka A."/>
            <person name="Antonio M."/>
            <person name="Oren A."/>
            <person name="Chaudhuri R.R."/>
            <person name="La Ragione R."/>
            <person name="Hildebrand F."/>
            <person name="Pallen M.J."/>
        </authorList>
    </citation>
    <scope>NUCLEOTIDE SEQUENCE</scope>
    <source>
        <strain evidence="15">7318</strain>
    </source>
</reference>
<dbReference type="GO" id="GO:0005524">
    <property type="term" value="F:ATP binding"/>
    <property type="evidence" value="ECO:0007669"/>
    <property type="project" value="UniProtKB-KW"/>
</dbReference>
<dbReference type="EC" id="2.5.1.75" evidence="4 12"/>
<protein>
    <recommendedName>
        <fullName evidence="5 12">tRNA dimethylallyltransferase</fullName>
        <ecNumber evidence="4 12">2.5.1.75</ecNumber>
    </recommendedName>
</protein>
<evidence type="ECO:0000256" key="5">
    <source>
        <dbReference type="ARBA" id="ARBA00017477"/>
    </source>
</evidence>
<dbReference type="EMBL" id="DYVR01000121">
    <property type="protein sequence ID" value="HJF84920.1"/>
    <property type="molecule type" value="Genomic_DNA"/>
</dbReference>
<dbReference type="InterPro" id="IPR018022">
    <property type="entry name" value="IPT"/>
</dbReference>
<reference evidence="15" key="2">
    <citation type="submission" date="2021-09" db="EMBL/GenBank/DDBJ databases">
        <authorList>
            <person name="Gilroy R."/>
        </authorList>
    </citation>
    <scope>NUCLEOTIDE SEQUENCE</scope>
    <source>
        <strain evidence="15">7318</strain>
    </source>
</reference>
<evidence type="ECO:0000256" key="7">
    <source>
        <dbReference type="ARBA" id="ARBA00022694"/>
    </source>
</evidence>
<gene>
    <name evidence="15" type="primary">miaA</name>
    <name evidence="15" type="ORF">K8V65_04595</name>
</gene>
<dbReference type="InterPro" id="IPR039657">
    <property type="entry name" value="Dimethylallyltransferase"/>
</dbReference>
<dbReference type="GO" id="GO:0052381">
    <property type="term" value="F:tRNA dimethylallyltransferase activity"/>
    <property type="evidence" value="ECO:0007669"/>
    <property type="project" value="UniProtKB-EC"/>
</dbReference>
<keyword evidence="7 12" id="KW-0819">tRNA processing</keyword>
<keyword evidence="6 14" id="KW-0808">Transferase</keyword>
<dbReference type="HAMAP" id="MF_00185">
    <property type="entry name" value="IPP_trans"/>
    <property type="match status" value="1"/>
</dbReference>
<evidence type="ECO:0000313" key="15">
    <source>
        <dbReference type="EMBL" id="HJF84920.1"/>
    </source>
</evidence>
<keyword evidence="8 14" id="KW-0547">Nucleotide-binding</keyword>
<evidence type="ECO:0000313" key="16">
    <source>
        <dbReference type="Proteomes" id="UP000780768"/>
    </source>
</evidence>
<dbReference type="GO" id="GO:0006400">
    <property type="term" value="P:tRNA modification"/>
    <property type="evidence" value="ECO:0007669"/>
    <property type="project" value="TreeGrafter"/>
</dbReference>
<evidence type="ECO:0000256" key="9">
    <source>
        <dbReference type="ARBA" id="ARBA00022840"/>
    </source>
</evidence>
<evidence type="ECO:0000256" key="4">
    <source>
        <dbReference type="ARBA" id="ARBA00012665"/>
    </source>
</evidence>
<evidence type="ECO:0000256" key="6">
    <source>
        <dbReference type="ARBA" id="ARBA00022679"/>
    </source>
</evidence>
<evidence type="ECO:0000256" key="11">
    <source>
        <dbReference type="ARBA" id="ARBA00049563"/>
    </source>
</evidence>
<evidence type="ECO:0000256" key="13">
    <source>
        <dbReference type="RuleBase" id="RU003784"/>
    </source>
</evidence>
<evidence type="ECO:0000256" key="10">
    <source>
        <dbReference type="ARBA" id="ARBA00022842"/>
    </source>
</evidence>
<dbReference type="Gene3D" id="1.10.20.140">
    <property type="match status" value="1"/>
</dbReference>
<dbReference type="PANTHER" id="PTHR11088:SF60">
    <property type="entry name" value="TRNA DIMETHYLALLYLTRANSFERASE"/>
    <property type="match status" value="1"/>
</dbReference>
<organism evidence="15 16">
    <name type="scientific">Megamonas hypermegale</name>
    <dbReference type="NCBI Taxonomy" id="158847"/>
    <lineage>
        <taxon>Bacteria</taxon>
        <taxon>Bacillati</taxon>
        <taxon>Bacillota</taxon>
        <taxon>Negativicutes</taxon>
        <taxon>Selenomonadales</taxon>
        <taxon>Selenomonadaceae</taxon>
        <taxon>Megamonas</taxon>
    </lineage>
</organism>
<evidence type="ECO:0000256" key="14">
    <source>
        <dbReference type="RuleBase" id="RU003785"/>
    </source>
</evidence>
<dbReference type="NCBIfam" id="TIGR00174">
    <property type="entry name" value="miaA"/>
    <property type="match status" value="1"/>
</dbReference>
<dbReference type="InterPro" id="IPR027417">
    <property type="entry name" value="P-loop_NTPase"/>
</dbReference>
<dbReference type="SUPFAM" id="SSF52540">
    <property type="entry name" value="P-loop containing nucleoside triphosphate hydrolases"/>
    <property type="match status" value="1"/>
</dbReference>
<accession>A0A921HM18</accession>
<evidence type="ECO:0000256" key="12">
    <source>
        <dbReference type="RuleBase" id="RU003783"/>
    </source>
</evidence>
<evidence type="ECO:0000256" key="2">
    <source>
        <dbReference type="ARBA" id="ARBA00003213"/>
    </source>
</evidence>
<sequence>MAIKEKLIVILGPTAVGKTQLSIDLAKNMHTQIISGDSMLVYKGFDIGTAKPTAQEMEGVKHHIIDILQPWENFNVSDFHALAKDLIHKINAQGQIPILAGGTGLYVKSLLEGYQFNKTSGDSAYRAHLEQLAKEHGRQYVYDMLKKADPQTAQRLHINNFNRIIRALEVHHLGSERISQTSCYDETGELVYDAFVIGLRRERQNLYDRINQRVDIMMQHDFIGEVQHLLNSGV</sequence>